<protein>
    <submittedName>
        <fullName evidence="1">Uncharacterized protein</fullName>
    </submittedName>
</protein>
<sequence length="50" mass="5633">MKIVKVNDKKERATKNNLSFGEDNNDISVCQSNIVKVIFSLEVIPHIFGV</sequence>
<evidence type="ECO:0000313" key="2">
    <source>
        <dbReference type="Proteomes" id="UP000447434"/>
    </source>
</evidence>
<dbReference type="Proteomes" id="UP000447434">
    <property type="component" value="Chromosome 1"/>
</dbReference>
<dbReference type="AlphaFoldDB" id="A0A6A4R5W2"/>
<evidence type="ECO:0000313" key="1">
    <source>
        <dbReference type="EMBL" id="KAE9621450.1"/>
    </source>
</evidence>
<gene>
    <name evidence="1" type="ORF">Lalb_Chr01g0013821</name>
</gene>
<keyword evidence="2" id="KW-1185">Reference proteome</keyword>
<comment type="caution">
    <text evidence="1">The sequence shown here is derived from an EMBL/GenBank/DDBJ whole genome shotgun (WGS) entry which is preliminary data.</text>
</comment>
<organism evidence="1 2">
    <name type="scientific">Lupinus albus</name>
    <name type="common">White lupine</name>
    <name type="synonym">Lupinus termis</name>
    <dbReference type="NCBI Taxonomy" id="3870"/>
    <lineage>
        <taxon>Eukaryota</taxon>
        <taxon>Viridiplantae</taxon>
        <taxon>Streptophyta</taxon>
        <taxon>Embryophyta</taxon>
        <taxon>Tracheophyta</taxon>
        <taxon>Spermatophyta</taxon>
        <taxon>Magnoliopsida</taxon>
        <taxon>eudicotyledons</taxon>
        <taxon>Gunneridae</taxon>
        <taxon>Pentapetalae</taxon>
        <taxon>rosids</taxon>
        <taxon>fabids</taxon>
        <taxon>Fabales</taxon>
        <taxon>Fabaceae</taxon>
        <taxon>Papilionoideae</taxon>
        <taxon>50 kb inversion clade</taxon>
        <taxon>genistoids sensu lato</taxon>
        <taxon>core genistoids</taxon>
        <taxon>Genisteae</taxon>
        <taxon>Lupinus</taxon>
    </lineage>
</organism>
<reference evidence="2" key="1">
    <citation type="journal article" date="2020" name="Nat. Commun.">
        <title>Genome sequence of the cluster root forming white lupin.</title>
        <authorList>
            <person name="Hufnagel B."/>
            <person name="Marques A."/>
            <person name="Soriano A."/>
            <person name="Marques L."/>
            <person name="Divol F."/>
            <person name="Doumas P."/>
            <person name="Sallet E."/>
            <person name="Mancinotti D."/>
            <person name="Carrere S."/>
            <person name="Marande W."/>
            <person name="Arribat S."/>
            <person name="Keller J."/>
            <person name="Huneau C."/>
            <person name="Blein T."/>
            <person name="Aime D."/>
            <person name="Laguerre M."/>
            <person name="Taylor J."/>
            <person name="Schubert V."/>
            <person name="Nelson M."/>
            <person name="Geu-Flores F."/>
            <person name="Crespi M."/>
            <person name="Gallardo-Guerrero K."/>
            <person name="Delaux P.-M."/>
            <person name="Salse J."/>
            <person name="Berges H."/>
            <person name="Guyot R."/>
            <person name="Gouzy J."/>
            <person name="Peret B."/>
        </authorList>
    </citation>
    <scope>NUCLEOTIDE SEQUENCE [LARGE SCALE GENOMIC DNA]</scope>
    <source>
        <strain evidence="2">cv. Amiga</strain>
    </source>
</reference>
<name>A0A6A4R5W2_LUPAL</name>
<dbReference type="EMBL" id="WOCE01000001">
    <property type="protein sequence ID" value="KAE9621450.1"/>
    <property type="molecule type" value="Genomic_DNA"/>
</dbReference>
<proteinExistence type="predicted"/>
<accession>A0A6A4R5W2</accession>